<dbReference type="Pfam" id="PF10901">
    <property type="entry name" value="DUF2690"/>
    <property type="match status" value="1"/>
</dbReference>
<dbReference type="InterPro" id="IPR021224">
    <property type="entry name" value="DUF2690"/>
</dbReference>
<protein>
    <recommendedName>
        <fullName evidence="4">DUF2690 domain-containing protein</fullName>
    </recommendedName>
</protein>
<dbReference type="PATRIC" id="fig|1459.3.peg.5901"/>
<comment type="caution">
    <text evidence="2">The sequence shown here is derived from an EMBL/GenBank/DDBJ whole genome shotgun (WGS) entry which is preliminary data.</text>
</comment>
<keyword evidence="3" id="KW-1185">Reference proteome</keyword>
<evidence type="ECO:0000313" key="2">
    <source>
        <dbReference type="EMBL" id="KON90063.1"/>
    </source>
</evidence>
<accession>A0A0M0GJY1</accession>
<dbReference type="Proteomes" id="UP000037109">
    <property type="component" value="Unassembled WGS sequence"/>
</dbReference>
<reference evidence="3" key="1">
    <citation type="submission" date="2015-07" db="EMBL/GenBank/DDBJ databases">
        <title>Fjat-10036 dsm4.</title>
        <authorList>
            <person name="Liu B."/>
            <person name="Wang J."/>
            <person name="Zhu Y."/>
            <person name="Liu G."/>
            <person name="Chen Q."/>
            <person name="Chen Z."/>
            <person name="Lan J."/>
            <person name="Che J."/>
            <person name="Ge C."/>
            <person name="Shi H."/>
            <person name="Pan Z."/>
            <person name="Liu X."/>
        </authorList>
    </citation>
    <scope>NUCLEOTIDE SEQUENCE [LARGE SCALE GENOMIC DNA]</scope>
    <source>
        <strain evidence="3">DSM 4</strain>
    </source>
</reference>
<evidence type="ECO:0000313" key="3">
    <source>
        <dbReference type="Proteomes" id="UP000037109"/>
    </source>
</evidence>
<feature type="chain" id="PRO_5039690886" description="DUF2690 domain-containing protein" evidence="1">
    <location>
        <begin position="29"/>
        <end position="157"/>
    </location>
</feature>
<name>A0A0M0GJY1_SPOGL</name>
<dbReference type="OrthoDB" id="2906875at2"/>
<organism evidence="2 3">
    <name type="scientific">Sporosarcina globispora</name>
    <name type="common">Bacillus globisporus</name>
    <dbReference type="NCBI Taxonomy" id="1459"/>
    <lineage>
        <taxon>Bacteria</taxon>
        <taxon>Bacillati</taxon>
        <taxon>Bacillota</taxon>
        <taxon>Bacilli</taxon>
        <taxon>Bacillales</taxon>
        <taxon>Caryophanaceae</taxon>
        <taxon>Sporosarcina</taxon>
    </lineage>
</organism>
<evidence type="ECO:0000256" key="1">
    <source>
        <dbReference type="SAM" id="SignalP"/>
    </source>
</evidence>
<evidence type="ECO:0008006" key="4">
    <source>
        <dbReference type="Google" id="ProtNLM"/>
    </source>
</evidence>
<dbReference type="EMBL" id="LGUF01000007">
    <property type="protein sequence ID" value="KON90063.1"/>
    <property type="molecule type" value="Genomic_DNA"/>
</dbReference>
<dbReference type="RefSeq" id="WP_053437435.1">
    <property type="nucleotide sequence ID" value="NZ_LGUF01000007.1"/>
</dbReference>
<gene>
    <name evidence="2" type="ORF">AF332_26820</name>
</gene>
<dbReference type="AlphaFoldDB" id="A0A0M0GJY1"/>
<sequence length="157" mass="17097">MRAVKRIVSCTSLTFVAFFVLFGTSSFFNGKASAETHTYDGKSPYYNSCAASGVTKKSVTIYRDGASAKLELKFSTVCKTAWAKITLSRPAKTDGEATALVVRNTDNKQYSCASPGGNGEINKGQTSCYTPMVYDLDPRKAKAVGFWPYTAGETDWY</sequence>
<feature type="signal peptide" evidence="1">
    <location>
        <begin position="1"/>
        <end position="28"/>
    </location>
</feature>
<keyword evidence="1" id="KW-0732">Signal</keyword>
<proteinExistence type="predicted"/>